<accession>X1BYV9</accession>
<feature type="non-terminal residue" evidence="1">
    <location>
        <position position="1"/>
    </location>
</feature>
<evidence type="ECO:0000313" key="1">
    <source>
        <dbReference type="EMBL" id="GAG86317.1"/>
    </source>
</evidence>
<name>X1BYV9_9ZZZZ</name>
<dbReference type="AlphaFoldDB" id="X1BYV9"/>
<dbReference type="EMBL" id="BART01011533">
    <property type="protein sequence ID" value="GAG86317.1"/>
    <property type="molecule type" value="Genomic_DNA"/>
</dbReference>
<protein>
    <submittedName>
        <fullName evidence="1">Uncharacterized protein</fullName>
    </submittedName>
</protein>
<comment type="caution">
    <text evidence="1">The sequence shown here is derived from an EMBL/GenBank/DDBJ whole genome shotgun (WGS) entry which is preliminary data.</text>
</comment>
<reference evidence="1" key="1">
    <citation type="journal article" date="2014" name="Front. Microbiol.">
        <title>High frequency of phylogenetically diverse reductive dehalogenase-homologous genes in deep subseafloor sedimentary metagenomes.</title>
        <authorList>
            <person name="Kawai M."/>
            <person name="Futagami T."/>
            <person name="Toyoda A."/>
            <person name="Takaki Y."/>
            <person name="Nishi S."/>
            <person name="Hori S."/>
            <person name="Arai W."/>
            <person name="Tsubouchi T."/>
            <person name="Morono Y."/>
            <person name="Uchiyama I."/>
            <person name="Ito T."/>
            <person name="Fujiyama A."/>
            <person name="Inagaki F."/>
            <person name="Takami H."/>
        </authorList>
    </citation>
    <scope>NUCLEOTIDE SEQUENCE</scope>
    <source>
        <strain evidence="1">Expedition CK06-06</strain>
    </source>
</reference>
<gene>
    <name evidence="1" type="ORF">S01H4_24529</name>
</gene>
<proteinExistence type="predicted"/>
<sequence>KAAKKGQMSDENIAKMKVALEAHRQGIKTVGLSNLIMVAFKAAKSAKEKGEKIAAQRMNIALALMKKGEKEEDAQRMAKVVLNNIPYGEFYHKDVGWY</sequence>
<organism evidence="1">
    <name type="scientific">marine sediment metagenome</name>
    <dbReference type="NCBI Taxonomy" id="412755"/>
    <lineage>
        <taxon>unclassified sequences</taxon>
        <taxon>metagenomes</taxon>
        <taxon>ecological metagenomes</taxon>
    </lineage>
</organism>